<reference evidence="1 2" key="1">
    <citation type="submission" date="2019-05" db="EMBL/GenBank/DDBJ databases">
        <title>Another draft genome of Portunus trituberculatus and its Hox gene families provides insights of decapod evolution.</title>
        <authorList>
            <person name="Jeong J.-H."/>
            <person name="Song I."/>
            <person name="Kim S."/>
            <person name="Choi T."/>
            <person name="Kim D."/>
            <person name="Ryu S."/>
            <person name="Kim W."/>
        </authorList>
    </citation>
    <scope>NUCLEOTIDE SEQUENCE [LARGE SCALE GENOMIC DNA]</scope>
    <source>
        <tissue evidence="1">Muscle</tissue>
    </source>
</reference>
<proteinExistence type="predicted"/>
<evidence type="ECO:0000313" key="2">
    <source>
        <dbReference type="Proteomes" id="UP000324222"/>
    </source>
</evidence>
<sequence>MVPTQLRDRDSRLTLRQASRLPLCLTGYPVLHSQSTSTLSDSSCLDCILTPATRYKPHCARYRLQVHPGRRQLLKPHHGHSLPSLQASVSFVFHK</sequence>
<accession>A0A5B7JSE2</accession>
<evidence type="ECO:0000313" key="1">
    <source>
        <dbReference type="EMBL" id="MPC97759.1"/>
    </source>
</evidence>
<protein>
    <submittedName>
        <fullName evidence="1">Uncharacterized protein</fullName>
    </submittedName>
</protein>
<dbReference type="Proteomes" id="UP000324222">
    <property type="component" value="Unassembled WGS sequence"/>
</dbReference>
<name>A0A5B7JSE2_PORTR</name>
<dbReference type="AlphaFoldDB" id="A0A5B7JSE2"/>
<keyword evidence="2" id="KW-1185">Reference proteome</keyword>
<dbReference type="EMBL" id="VSRR010111388">
    <property type="protein sequence ID" value="MPC97759.1"/>
    <property type="molecule type" value="Genomic_DNA"/>
</dbReference>
<comment type="caution">
    <text evidence="1">The sequence shown here is derived from an EMBL/GenBank/DDBJ whole genome shotgun (WGS) entry which is preliminary data.</text>
</comment>
<gene>
    <name evidence="1" type="ORF">E2C01_093089</name>
</gene>
<organism evidence="1 2">
    <name type="scientific">Portunus trituberculatus</name>
    <name type="common">Swimming crab</name>
    <name type="synonym">Neptunus trituberculatus</name>
    <dbReference type="NCBI Taxonomy" id="210409"/>
    <lineage>
        <taxon>Eukaryota</taxon>
        <taxon>Metazoa</taxon>
        <taxon>Ecdysozoa</taxon>
        <taxon>Arthropoda</taxon>
        <taxon>Crustacea</taxon>
        <taxon>Multicrustacea</taxon>
        <taxon>Malacostraca</taxon>
        <taxon>Eumalacostraca</taxon>
        <taxon>Eucarida</taxon>
        <taxon>Decapoda</taxon>
        <taxon>Pleocyemata</taxon>
        <taxon>Brachyura</taxon>
        <taxon>Eubrachyura</taxon>
        <taxon>Portunoidea</taxon>
        <taxon>Portunidae</taxon>
        <taxon>Portuninae</taxon>
        <taxon>Portunus</taxon>
    </lineage>
</organism>